<dbReference type="Gene3D" id="3.10.28.10">
    <property type="entry name" value="Homing endonucleases"/>
    <property type="match status" value="4"/>
</dbReference>
<organism evidence="2">
    <name type="scientific">Chrysoporthe deuterocubensis</name>
    <dbReference type="NCBI Taxonomy" id="764597"/>
    <lineage>
        <taxon>Eukaryota</taxon>
        <taxon>Fungi</taxon>
        <taxon>Dikarya</taxon>
        <taxon>Ascomycota</taxon>
        <taxon>Pezizomycotina</taxon>
        <taxon>Sordariomycetes</taxon>
        <taxon>Sordariomycetidae</taxon>
        <taxon>Diaporthales</taxon>
        <taxon>Cryphonectriaceae</taxon>
        <taxon>Cryphonectria-Endothia species complex</taxon>
        <taxon>Chrysoporthe</taxon>
    </lineage>
</organism>
<keyword evidence="2" id="KW-0496">Mitochondrion</keyword>
<reference evidence="2" key="1">
    <citation type="journal article" date="2016" name="PLoS ONE">
        <title>Intron Derived Size Polymorphism in the Mitochondrial Genomes of Closely Related Chrysoporthe Species.</title>
        <authorList>
            <person name="Kanzi A.M."/>
            <person name="Wingfield B.D."/>
            <person name="Steenkamp E.T."/>
            <person name="Naidoo S."/>
            <person name="van der Merwe N.A."/>
        </authorList>
    </citation>
    <scope>NUCLEOTIDE SEQUENCE</scope>
</reference>
<dbReference type="InterPro" id="IPR052500">
    <property type="entry name" value="Chloro/Mito_RNA_Process"/>
</dbReference>
<dbReference type="InterPro" id="IPR027434">
    <property type="entry name" value="Homing_endonucl"/>
</dbReference>
<keyword evidence="2" id="KW-0255">Endonuclease</keyword>
<geneLocation type="mitochondrion" evidence="2"/>
<feature type="non-terminal residue" evidence="2">
    <location>
        <position position="1"/>
    </location>
</feature>
<dbReference type="InterPro" id="IPR004860">
    <property type="entry name" value="LAGLIDADG_dom"/>
</dbReference>
<sequence>NLNCLKWASFSDNSELSIMLAMIGGPHKAVQKRFFFSNNFKSTERIGPHSLSIISLIVGSLLSNSYMEKRSNGLGVRIIFIICNNNMEYLMGFHSIIAKAGYCSYRKPKLFKLVSKENKVLFIACFKSYSFSSFMWLFDMFYKNGCSVKILPSNLDKYLTPLALATLFILSRCNSEKAILSKKSVLGTYLLSKDDLNYFSLILKNKFNIENVTESSYTSCLYGHAGGSLNIKDKSAFSILVKPYLLHSQYYLLNKPLLKLNLFGVYPSKRNLCTKQDFMSIKNTNEYKKEYKLSLEQREALIGIILGDGYLERAKPTHNTRLQIEQSYPEKEQYVKSLYDLLEPMVTKFPAIITRNDKRNNSVTQSMRFKTLAMPCLNYYHDLFYKNKVKSIPRNLGDLLTARGLAFWIMDDGGKSLHNQTILHTRSFKLEDVKYIQSVLLENFYLITRLEEKKENQWVIYIPVRQKIKLKDIVGPFIHKSMLYKI</sequence>
<accession>A0A191MWX0</accession>
<dbReference type="SUPFAM" id="SSF55608">
    <property type="entry name" value="Homing endonucleases"/>
    <property type="match status" value="2"/>
</dbReference>
<feature type="domain" description="Homing endonuclease LAGLIDADG" evidence="1">
    <location>
        <begin position="298"/>
        <end position="466"/>
    </location>
</feature>
<dbReference type="RefSeq" id="YP_009262101.1">
    <property type="nucleotide sequence ID" value="NC_030523.1"/>
</dbReference>
<evidence type="ECO:0000313" key="2">
    <source>
        <dbReference type="EMBL" id="AMX22176.1"/>
    </source>
</evidence>
<dbReference type="PANTHER" id="PTHR47539:SF1">
    <property type="entry name" value="PENTATRICOPEPTIDE REPEAT-CONTAINING PROTEIN OTP51, CHLOROPLASTIC"/>
    <property type="match status" value="1"/>
</dbReference>
<dbReference type="Pfam" id="PF03161">
    <property type="entry name" value="LAGLIDADG_2"/>
    <property type="match status" value="2"/>
</dbReference>
<protein>
    <submittedName>
        <fullName evidence="2">LAGLIDADG endonuclease</fullName>
    </submittedName>
</protein>
<dbReference type="GeneID" id="31078169"/>
<keyword evidence="2" id="KW-0540">Nuclease</keyword>
<dbReference type="GO" id="GO:0000373">
    <property type="term" value="P:Group II intron splicing"/>
    <property type="evidence" value="ECO:0007669"/>
    <property type="project" value="TreeGrafter"/>
</dbReference>
<dbReference type="GO" id="GO:0045292">
    <property type="term" value="P:mRNA cis splicing, via spliceosome"/>
    <property type="evidence" value="ECO:0007669"/>
    <property type="project" value="TreeGrafter"/>
</dbReference>
<dbReference type="GO" id="GO:0004519">
    <property type="term" value="F:endonuclease activity"/>
    <property type="evidence" value="ECO:0007669"/>
    <property type="project" value="UniProtKB-KW"/>
</dbReference>
<keyword evidence="2" id="KW-0378">Hydrolase</keyword>
<dbReference type="AlphaFoldDB" id="A0A191MWX0"/>
<feature type="domain" description="Homing endonuclease LAGLIDADG" evidence="1">
    <location>
        <begin position="55"/>
        <end position="214"/>
    </location>
</feature>
<evidence type="ECO:0000259" key="1">
    <source>
        <dbReference type="Pfam" id="PF03161"/>
    </source>
</evidence>
<proteinExistence type="predicted"/>
<gene>
    <name evidence="2" type="primary">orf486</name>
</gene>
<dbReference type="EMBL" id="KT380884">
    <property type="protein sequence ID" value="AMX22176.1"/>
    <property type="molecule type" value="Genomic_DNA"/>
</dbReference>
<name>A0A191MWX0_9PEZI</name>
<dbReference type="PANTHER" id="PTHR47539">
    <property type="entry name" value="PENTATRICOPEPTIDE REPEAT-CONTAINING PROTEIN OTP51, CHLOROPLASTIC"/>
    <property type="match status" value="1"/>
</dbReference>